<name>A0A239CJ63_9PSED</name>
<dbReference type="InterPro" id="IPR033954">
    <property type="entry name" value="DiS-bond_Isoase_DsbC/G"/>
</dbReference>
<organism evidence="3 4">
    <name type="scientific">Pseudomonas segetis</name>
    <dbReference type="NCBI Taxonomy" id="298908"/>
    <lineage>
        <taxon>Bacteria</taxon>
        <taxon>Pseudomonadati</taxon>
        <taxon>Pseudomonadota</taxon>
        <taxon>Gammaproteobacteria</taxon>
        <taxon>Pseudomonadales</taxon>
        <taxon>Pseudomonadaceae</taxon>
        <taxon>Pseudomonas</taxon>
    </lineage>
</organism>
<dbReference type="Gene3D" id="3.10.450.70">
    <property type="entry name" value="Disulphide bond isomerase, DsbC/G, N-terminal"/>
    <property type="match status" value="1"/>
</dbReference>
<dbReference type="InterPro" id="IPR009094">
    <property type="entry name" value="DiS-bond_isomerase_DsbC/G_N_sf"/>
</dbReference>
<keyword evidence="4" id="KW-1185">Reference proteome</keyword>
<accession>A0A239CJ63</accession>
<dbReference type="AlphaFoldDB" id="A0A239CJ63"/>
<dbReference type="InterPro" id="IPR036249">
    <property type="entry name" value="Thioredoxin-like_sf"/>
</dbReference>
<protein>
    <recommendedName>
        <fullName evidence="1">Thiol:disulfide interchange protein</fullName>
    </recommendedName>
</protein>
<evidence type="ECO:0000256" key="1">
    <source>
        <dbReference type="RuleBase" id="RU364038"/>
    </source>
</evidence>
<dbReference type="NCBIfam" id="NF008657">
    <property type="entry name" value="PRK11657.1"/>
    <property type="match status" value="1"/>
</dbReference>
<evidence type="ECO:0000313" key="4">
    <source>
        <dbReference type="Proteomes" id="UP000242915"/>
    </source>
</evidence>
<dbReference type="Pfam" id="PF13098">
    <property type="entry name" value="Thioredoxin_2"/>
    <property type="match status" value="1"/>
</dbReference>
<gene>
    <name evidence="3" type="ORF">SAMN05216255_1745</name>
</gene>
<proteinExistence type="inferred from homology"/>
<feature type="domain" description="Thioredoxin-like fold" evidence="2">
    <location>
        <begin position="123"/>
        <end position="253"/>
    </location>
</feature>
<dbReference type="EMBL" id="FZOG01000002">
    <property type="protein sequence ID" value="SNS20207.1"/>
    <property type="molecule type" value="Genomic_DNA"/>
</dbReference>
<keyword evidence="1" id="KW-0732">Signal</keyword>
<feature type="chain" id="PRO_5011816215" description="Thiol:disulfide interchange protein" evidence="1">
    <location>
        <begin position="27"/>
        <end position="256"/>
    </location>
</feature>
<dbReference type="SUPFAM" id="SSF52833">
    <property type="entry name" value="Thioredoxin-like"/>
    <property type="match status" value="1"/>
</dbReference>
<dbReference type="RefSeq" id="WP_089359476.1">
    <property type="nucleotide sequence ID" value="NZ_FZOG01000002.1"/>
</dbReference>
<feature type="signal peptide" evidence="1">
    <location>
        <begin position="1"/>
        <end position="26"/>
    </location>
</feature>
<comment type="similarity">
    <text evidence="1">Belongs to the thioredoxin family. DsbC subfamily.</text>
</comment>
<dbReference type="CDD" id="cd03020">
    <property type="entry name" value="DsbA_DsbC_DsbG"/>
    <property type="match status" value="1"/>
</dbReference>
<dbReference type="GO" id="GO:0042597">
    <property type="term" value="C:periplasmic space"/>
    <property type="evidence" value="ECO:0007669"/>
    <property type="project" value="UniProtKB-SubCell"/>
</dbReference>
<evidence type="ECO:0000313" key="3">
    <source>
        <dbReference type="EMBL" id="SNS20207.1"/>
    </source>
</evidence>
<dbReference type="PANTHER" id="PTHR35272:SF4">
    <property type="entry name" value="THIOL:DISULFIDE INTERCHANGE PROTEIN DSBG"/>
    <property type="match status" value="1"/>
</dbReference>
<keyword evidence="1" id="KW-0676">Redox-active center</keyword>
<dbReference type="InterPro" id="IPR012336">
    <property type="entry name" value="Thioredoxin-like_fold"/>
</dbReference>
<evidence type="ECO:0000259" key="2">
    <source>
        <dbReference type="Pfam" id="PF13098"/>
    </source>
</evidence>
<dbReference type="SUPFAM" id="SSF54423">
    <property type="entry name" value="DsbC/DsbG N-terminal domain-like"/>
    <property type="match status" value="1"/>
</dbReference>
<dbReference type="Gene3D" id="3.40.30.10">
    <property type="entry name" value="Glutaredoxin"/>
    <property type="match status" value="1"/>
</dbReference>
<comment type="subcellular location">
    <subcellularLocation>
        <location evidence="1">Periplasm</location>
    </subcellularLocation>
</comment>
<comment type="function">
    <text evidence="1">Required for disulfide bond formation in some periplasmic proteins. Acts by transferring its disulfide bond to other proteins and is reduced in the process.</text>
</comment>
<dbReference type="InterPro" id="IPR051470">
    <property type="entry name" value="Thiol:disulfide_interchange"/>
</dbReference>
<dbReference type="PANTHER" id="PTHR35272">
    <property type="entry name" value="THIOL:DISULFIDE INTERCHANGE PROTEIN DSBC-RELATED"/>
    <property type="match status" value="1"/>
</dbReference>
<keyword evidence="1" id="KW-0574">Periplasm</keyword>
<dbReference type="Proteomes" id="UP000242915">
    <property type="component" value="Unassembled WGS sequence"/>
</dbReference>
<reference evidence="4" key="1">
    <citation type="submission" date="2017-06" db="EMBL/GenBank/DDBJ databases">
        <authorList>
            <person name="Varghese N."/>
            <person name="Submissions S."/>
        </authorList>
    </citation>
    <scope>NUCLEOTIDE SEQUENCE [LARGE SCALE GENOMIC DNA]</scope>
    <source>
        <strain evidence="4">CIP 108523</strain>
    </source>
</reference>
<sequence length="256" mass="28195">MTKLILEPSRWLTLALLSAAATSLHAEQWPAPIKAVEARGAEIVGRFDAPGGMQGFAAKYNGQGMALYLMPDGKHVLLGTLLDEQGADLSEAPLEQLVYQPMAKQMWARMEKSHWVGDGKDDAPRVVYVFSDPNCPYCTLFWKQSRPWVEAGKVQLRHIMVGIIREDSEAKAATILAAKSPEQALNEHESAGQSSTLAPLKTIPPHIQKQLDSNLELMNELGGQATPAIFYLDKDWRLQQQQGAPRPDALKAIMGE</sequence>